<feature type="region of interest" description="Disordered" evidence="5">
    <location>
        <begin position="265"/>
        <end position="303"/>
    </location>
</feature>
<dbReference type="GO" id="GO:0005524">
    <property type="term" value="F:ATP binding"/>
    <property type="evidence" value="ECO:0007669"/>
    <property type="project" value="InterPro"/>
</dbReference>
<gene>
    <name evidence="7" type="ORF">V9T40_012835</name>
</gene>
<reference evidence="7 8" key="1">
    <citation type="submission" date="2024-03" db="EMBL/GenBank/DDBJ databases">
        <title>Adaptation during the transition from Ophiocordyceps entomopathogen to insect associate is accompanied by gene loss and intensified selection.</title>
        <authorList>
            <person name="Ward C.M."/>
            <person name="Onetto C.A."/>
            <person name="Borneman A.R."/>
        </authorList>
    </citation>
    <scope>NUCLEOTIDE SEQUENCE [LARGE SCALE GENOMIC DNA]</scope>
    <source>
        <strain evidence="7">AWRI1</strain>
        <tissue evidence="7">Single Adult Female</tissue>
    </source>
</reference>
<dbReference type="InterPro" id="IPR008967">
    <property type="entry name" value="p53-like_TF_DNA-bd_sf"/>
</dbReference>
<dbReference type="EMBL" id="JBBCAQ010000036">
    <property type="protein sequence ID" value="KAK7576549.1"/>
    <property type="molecule type" value="Genomic_DNA"/>
</dbReference>
<feature type="domain" description="Runt" evidence="6">
    <location>
        <begin position="19"/>
        <end position="147"/>
    </location>
</feature>
<dbReference type="InterPro" id="IPR013524">
    <property type="entry name" value="Runt_dom"/>
</dbReference>
<dbReference type="InterPro" id="IPR012346">
    <property type="entry name" value="p53/RUNT-type_TF_DNA-bd_sf"/>
</dbReference>
<keyword evidence="4" id="KW-0539">Nucleus</keyword>
<dbReference type="InterPro" id="IPR000040">
    <property type="entry name" value="AML1_Runt"/>
</dbReference>
<evidence type="ECO:0000256" key="4">
    <source>
        <dbReference type="ARBA" id="ARBA00023242"/>
    </source>
</evidence>
<dbReference type="PRINTS" id="PR00967">
    <property type="entry name" value="ONCOGENEAML1"/>
</dbReference>
<dbReference type="PANTHER" id="PTHR11950">
    <property type="entry name" value="RUNT RELATED"/>
    <property type="match status" value="1"/>
</dbReference>
<dbReference type="PROSITE" id="PS51062">
    <property type="entry name" value="RUNT"/>
    <property type="match status" value="1"/>
</dbReference>
<keyword evidence="8" id="KW-1185">Reference proteome</keyword>
<evidence type="ECO:0000256" key="2">
    <source>
        <dbReference type="ARBA" id="ARBA00023015"/>
    </source>
</evidence>
<dbReference type="FunFam" id="2.60.40.720:FF:000001">
    <property type="entry name" value="Runt-related transcription factor"/>
    <property type="match status" value="1"/>
</dbReference>
<keyword evidence="2" id="KW-0805">Transcription regulation</keyword>
<evidence type="ECO:0000259" key="6">
    <source>
        <dbReference type="PROSITE" id="PS51062"/>
    </source>
</evidence>
<feature type="compositionally biased region" description="Low complexity" evidence="5">
    <location>
        <begin position="409"/>
        <end position="424"/>
    </location>
</feature>
<proteinExistence type="predicted"/>
<organism evidence="7 8">
    <name type="scientific">Parthenolecanium corni</name>
    <dbReference type="NCBI Taxonomy" id="536013"/>
    <lineage>
        <taxon>Eukaryota</taxon>
        <taxon>Metazoa</taxon>
        <taxon>Ecdysozoa</taxon>
        <taxon>Arthropoda</taxon>
        <taxon>Hexapoda</taxon>
        <taxon>Insecta</taxon>
        <taxon>Pterygota</taxon>
        <taxon>Neoptera</taxon>
        <taxon>Paraneoptera</taxon>
        <taxon>Hemiptera</taxon>
        <taxon>Sternorrhyncha</taxon>
        <taxon>Coccoidea</taxon>
        <taxon>Coccidae</taxon>
        <taxon>Parthenolecanium</taxon>
    </lineage>
</organism>
<sequence length="430" mass="47580">MNTCDSGMQLTADILAERTLESLLAEHPGELVRTGCPHLVCTMLPSHWRSNKTLPVAFKVVALGDVLDGTTVTIKAGNDENFCAELRNSTAIMKNQVAKFNDLRFVGRSGRGKSFTLSIIINSCPPQVATYNKAIKVTVDGPREPRSKTRHHGLHPFHFGPRPFPFGNPLDIHAQRMAEALPFKLSGLAQHLGLTNGGEHSWCMPFGRGYSPCLQAANMQYASLPAIPQNQHFSNLLNLANADQLPSSTNDTVCCMGALPEPLAPSTTISETNGNPAKSPPSSFTPVSSARRHKRYKMDRVRTPPTEAATLPNEIEDQSLSEAKLLRPSLRYSSFPHTSTLFSLFLNSPLLPPSTQWLYTQLYPNPYSAFHLKNSFEEIHSKDDEDERKSEPSEAHIRKDINSPNDFCKTSAKNITNSSNNKTSDVWRPY</sequence>
<feature type="compositionally biased region" description="Basic and acidic residues" evidence="5">
    <location>
        <begin position="381"/>
        <end position="401"/>
    </location>
</feature>
<evidence type="ECO:0000313" key="7">
    <source>
        <dbReference type="EMBL" id="KAK7576549.1"/>
    </source>
</evidence>
<keyword evidence="3" id="KW-0804">Transcription</keyword>
<dbReference type="GO" id="GO:0000981">
    <property type="term" value="F:DNA-binding transcription factor activity, RNA polymerase II-specific"/>
    <property type="evidence" value="ECO:0007669"/>
    <property type="project" value="TreeGrafter"/>
</dbReference>
<dbReference type="GO" id="GO:0001709">
    <property type="term" value="P:cell fate determination"/>
    <property type="evidence" value="ECO:0007669"/>
    <property type="project" value="UniProtKB-ARBA"/>
</dbReference>
<evidence type="ECO:0000256" key="3">
    <source>
        <dbReference type="ARBA" id="ARBA00023163"/>
    </source>
</evidence>
<protein>
    <recommendedName>
        <fullName evidence="6">Runt domain-containing protein</fullName>
    </recommendedName>
</protein>
<dbReference type="Pfam" id="PF00853">
    <property type="entry name" value="Runt"/>
    <property type="match status" value="1"/>
</dbReference>
<dbReference type="AlphaFoldDB" id="A0AAN9T9H9"/>
<dbReference type="GO" id="GO:0005634">
    <property type="term" value="C:nucleus"/>
    <property type="evidence" value="ECO:0007669"/>
    <property type="project" value="UniProtKB-SubCell"/>
</dbReference>
<dbReference type="Proteomes" id="UP001367676">
    <property type="component" value="Unassembled WGS sequence"/>
</dbReference>
<evidence type="ECO:0000256" key="5">
    <source>
        <dbReference type="SAM" id="MobiDB-lite"/>
    </source>
</evidence>
<feature type="compositionally biased region" description="Polar residues" evidence="5">
    <location>
        <begin position="265"/>
        <end position="288"/>
    </location>
</feature>
<comment type="caution">
    <text evidence="7">The sequence shown here is derived from an EMBL/GenBank/DDBJ whole genome shotgun (WGS) entry which is preliminary data.</text>
</comment>
<accession>A0AAN9T9H9</accession>
<evidence type="ECO:0000256" key="1">
    <source>
        <dbReference type="ARBA" id="ARBA00004123"/>
    </source>
</evidence>
<dbReference type="PANTHER" id="PTHR11950:SF31">
    <property type="entry name" value="SEGMENTATION PROTEIN RUNT"/>
    <property type="match status" value="1"/>
</dbReference>
<comment type="subcellular location">
    <subcellularLocation>
        <location evidence="1">Nucleus</location>
    </subcellularLocation>
</comment>
<dbReference type="Gene3D" id="2.60.40.720">
    <property type="match status" value="1"/>
</dbReference>
<evidence type="ECO:0000313" key="8">
    <source>
        <dbReference type="Proteomes" id="UP001367676"/>
    </source>
</evidence>
<feature type="region of interest" description="Disordered" evidence="5">
    <location>
        <begin position="381"/>
        <end position="430"/>
    </location>
</feature>
<dbReference type="SUPFAM" id="SSF49417">
    <property type="entry name" value="p53-like transcription factors"/>
    <property type="match status" value="1"/>
</dbReference>
<dbReference type="GO" id="GO:0000978">
    <property type="term" value="F:RNA polymerase II cis-regulatory region sequence-specific DNA binding"/>
    <property type="evidence" value="ECO:0007669"/>
    <property type="project" value="TreeGrafter"/>
</dbReference>
<name>A0AAN9T9H9_9HEMI</name>